<organism evidence="1 2">
    <name type="scientific">Mycobacterium angelicum</name>
    <dbReference type="NCBI Taxonomy" id="470074"/>
    <lineage>
        <taxon>Bacteria</taxon>
        <taxon>Bacillati</taxon>
        <taxon>Actinomycetota</taxon>
        <taxon>Actinomycetes</taxon>
        <taxon>Mycobacteriales</taxon>
        <taxon>Mycobacteriaceae</taxon>
        <taxon>Mycobacterium</taxon>
    </lineage>
</organism>
<sequence>MAGEWWVQVRAAADGIAEDTLVEIAEQLQAGVTVDHNTNALTASYIVAAATRRQTADEALRAATVLPSEPTSISIMPLDDWVADQPKNVLAWVRQTRPR</sequence>
<proteinExistence type="predicted"/>
<protein>
    <submittedName>
        <fullName evidence="1">Uncharacterized protein</fullName>
    </submittedName>
</protein>
<gene>
    <name evidence="1" type="ORF">BST12_27350</name>
</gene>
<comment type="caution">
    <text evidence="1">The sequence shown here is derived from an EMBL/GenBank/DDBJ whole genome shotgun (WGS) entry which is preliminary data.</text>
</comment>
<dbReference type="AlphaFoldDB" id="A0A1W9Z9F0"/>
<dbReference type="RefSeq" id="WP_083116319.1">
    <property type="nucleotide sequence ID" value="NZ_JACKTS010000054.1"/>
</dbReference>
<name>A0A1W9Z9F0_MYCAN</name>
<evidence type="ECO:0000313" key="2">
    <source>
        <dbReference type="Proteomes" id="UP000192284"/>
    </source>
</evidence>
<dbReference type="OrthoDB" id="9875304at2"/>
<reference evidence="1 2" key="1">
    <citation type="submission" date="2017-02" db="EMBL/GenBank/DDBJ databases">
        <title>The new phylogeny of genus Mycobacterium.</title>
        <authorList>
            <person name="Tortoli E."/>
            <person name="Trovato A."/>
            <person name="Cirillo D.M."/>
        </authorList>
    </citation>
    <scope>NUCLEOTIDE SEQUENCE [LARGE SCALE GENOMIC DNA]</scope>
    <source>
        <strain evidence="1 2">DSM 45057</strain>
    </source>
</reference>
<dbReference type="Proteomes" id="UP000192284">
    <property type="component" value="Unassembled WGS sequence"/>
</dbReference>
<evidence type="ECO:0000313" key="1">
    <source>
        <dbReference type="EMBL" id="ORA09767.1"/>
    </source>
</evidence>
<accession>A0A1W9Z9F0</accession>
<dbReference type="EMBL" id="MVHE01000102">
    <property type="protein sequence ID" value="ORA09767.1"/>
    <property type="molecule type" value="Genomic_DNA"/>
</dbReference>
<keyword evidence="2" id="KW-1185">Reference proteome</keyword>